<reference evidence="1 3" key="1">
    <citation type="journal article" date="2014" name="Nat. Genet.">
        <title>Genome and transcriptome of the porcine whipworm Trichuris suis.</title>
        <authorList>
            <person name="Jex A.R."/>
            <person name="Nejsum P."/>
            <person name="Schwarz E.M."/>
            <person name="Hu L."/>
            <person name="Young N.D."/>
            <person name="Hall R.S."/>
            <person name="Korhonen P.K."/>
            <person name="Liao S."/>
            <person name="Thamsborg S."/>
            <person name="Xia J."/>
            <person name="Xu P."/>
            <person name="Wang S."/>
            <person name="Scheerlinck J.P."/>
            <person name="Hofmann A."/>
            <person name="Sternberg P.W."/>
            <person name="Wang J."/>
            <person name="Gasser R.B."/>
        </authorList>
    </citation>
    <scope>NUCLEOTIDE SEQUENCE [LARGE SCALE GENOMIC DNA]</scope>
    <source>
        <strain evidence="2">DCEP-RM93F</strain>
        <strain evidence="1">DCEP-RM93M</strain>
    </source>
</reference>
<evidence type="ECO:0000313" key="3">
    <source>
        <dbReference type="Proteomes" id="UP000030764"/>
    </source>
</evidence>
<protein>
    <submittedName>
        <fullName evidence="1">Uncharacterized protein</fullName>
    </submittedName>
</protein>
<dbReference type="EMBL" id="KL363182">
    <property type="protein sequence ID" value="KFD58899.1"/>
    <property type="molecule type" value="Genomic_DNA"/>
</dbReference>
<dbReference type="AlphaFoldDB" id="A0A085MNV3"/>
<evidence type="ECO:0000313" key="1">
    <source>
        <dbReference type="EMBL" id="KFD58899.1"/>
    </source>
</evidence>
<organism evidence="1 3">
    <name type="scientific">Trichuris suis</name>
    <name type="common">pig whipworm</name>
    <dbReference type="NCBI Taxonomy" id="68888"/>
    <lineage>
        <taxon>Eukaryota</taxon>
        <taxon>Metazoa</taxon>
        <taxon>Ecdysozoa</taxon>
        <taxon>Nematoda</taxon>
        <taxon>Enoplea</taxon>
        <taxon>Dorylaimia</taxon>
        <taxon>Trichinellida</taxon>
        <taxon>Trichuridae</taxon>
        <taxon>Trichuris</taxon>
    </lineage>
</organism>
<keyword evidence="3" id="KW-1185">Reference proteome</keyword>
<evidence type="ECO:0000313" key="2">
    <source>
        <dbReference type="EMBL" id="KFD72925.1"/>
    </source>
</evidence>
<proteinExistence type="predicted"/>
<sequence>MGLDPDRAPTSTPKANIHGKECCSAYSGTTMVSSTIKCWNQASESLWACVAHSLKNYHVSYEKSDRNIRLIIVMSFCRTICGATSCHISDRKYRSSSRLERVASCGILTRSPCPTRLSPVPVHGAWYARAALQRIWRCQKMGGSLHWIKAPDILSQ</sequence>
<gene>
    <name evidence="1" type="ORF">M513_00062</name>
    <name evidence="2" type="ORF">M514_00062</name>
</gene>
<dbReference type="Proteomes" id="UP000030764">
    <property type="component" value="Unassembled WGS sequence"/>
</dbReference>
<dbReference type="EMBL" id="KL367475">
    <property type="protein sequence ID" value="KFD72925.1"/>
    <property type="molecule type" value="Genomic_DNA"/>
</dbReference>
<name>A0A085MNV3_9BILA</name>
<accession>A0A085MNV3</accession>
<dbReference type="Proteomes" id="UP000030758">
    <property type="component" value="Unassembled WGS sequence"/>
</dbReference>